<evidence type="ECO:0000256" key="2">
    <source>
        <dbReference type="ARBA" id="ARBA00022840"/>
    </source>
</evidence>
<dbReference type="InterPro" id="IPR045735">
    <property type="entry name" value="Spore_III_AA_AAA+_ATPase"/>
</dbReference>
<name>A0A2S5GEC2_9BACL</name>
<dbReference type="InterPro" id="IPR014217">
    <property type="entry name" value="Spore_III_AA"/>
</dbReference>
<keyword evidence="1" id="KW-0547">Nucleotide-binding</keyword>
<dbReference type="NCBIfam" id="TIGR02858">
    <property type="entry name" value="spore_III_AA"/>
    <property type="match status" value="1"/>
</dbReference>
<gene>
    <name evidence="4" type="primary">spoIIIAA</name>
    <name evidence="4" type="ORF">C4B60_04770</name>
</gene>
<dbReference type="SUPFAM" id="SSF52540">
    <property type="entry name" value="P-loop containing nucleoside triphosphate hydrolases"/>
    <property type="match status" value="1"/>
</dbReference>
<evidence type="ECO:0000259" key="3">
    <source>
        <dbReference type="SMART" id="SM00382"/>
    </source>
</evidence>
<dbReference type="PANTHER" id="PTHR20953:SF3">
    <property type="entry name" value="P-LOOP CONTAINING NUCLEOSIDE TRIPHOSPHATE HYDROLASES SUPERFAMILY PROTEIN"/>
    <property type="match status" value="1"/>
</dbReference>
<dbReference type="EMBL" id="PREZ01000002">
    <property type="protein sequence ID" value="PPA71380.1"/>
    <property type="molecule type" value="Genomic_DNA"/>
</dbReference>
<dbReference type="Gene3D" id="3.40.50.300">
    <property type="entry name" value="P-loop containing nucleotide triphosphate hydrolases"/>
    <property type="match status" value="1"/>
</dbReference>
<dbReference type="Pfam" id="PF19568">
    <property type="entry name" value="Spore_III_AA"/>
    <property type="match status" value="1"/>
</dbReference>
<reference evidence="4 5" key="1">
    <citation type="submission" date="2018-02" db="EMBL/GenBank/DDBJ databases">
        <title>Jeotgalibacillus proteolyticum sp. nov. a protease producing bacterium isolated from ocean sediments of Laizhou Bay.</title>
        <authorList>
            <person name="Li Y."/>
        </authorList>
    </citation>
    <scope>NUCLEOTIDE SEQUENCE [LARGE SCALE GENOMIC DNA]</scope>
    <source>
        <strain evidence="4 5">22-7</strain>
    </source>
</reference>
<protein>
    <submittedName>
        <fullName evidence="4">Stage III sporulation protein AA</fullName>
    </submittedName>
</protein>
<sequence>MNRMHNILLLLPEQLQDKLIECCSASLEGVEEIRIRLGRPVEIEMQKTTQELDYVPTNYDRQYVAEKISQHSFYSLEEEIKKGYVTIDGGHRVGIAGKVTLEDGRVKAVQTISSFAIRKASEQIGCADLFMNHLWDPVQNRWHHCMLVGPPKSGKTTLLRDIARHISVKHSGTEERSKKVSIVDERSEIAACHQGVPQLTFGTKVDVLDRCPKLEGMNMMIRSMSPEVLVVDEIGHEKDIEAIIDAMYTGVTMVVTAHGSTWKELRSRPYMDRLLDSEMNYFIHCSSDGYTLYKGDTLVEVSKRVS</sequence>
<dbReference type="Proteomes" id="UP000239047">
    <property type="component" value="Unassembled WGS sequence"/>
</dbReference>
<accession>A0A2S5GEC2</accession>
<dbReference type="SMART" id="SM00382">
    <property type="entry name" value="AAA"/>
    <property type="match status" value="1"/>
</dbReference>
<keyword evidence="5" id="KW-1185">Reference proteome</keyword>
<comment type="caution">
    <text evidence="4">The sequence shown here is derived from an EMBL/GenBank/DDBJ whole genome shotgun (WGS) entry which is preliminary data.</text>
</comment>
<organism evidence="4 5">
    <name type="scientific">Jeotgalibacillus proteolyticus</name>
    <dbReference type="NCBI Taxonomy" id="2082395"/>
    <lineage>
        <taxon>Bacteria</taxon>
        <taxon>Bacillati</taxon>
        <taxon>Bacillota</taxon>
        <taxon>Bacilli</taxon>
        <taxon>Bacillales</taxon>
        <taxon>Caryophanaceae</taxon>
        <taxon>Jeotgalibacillus</taxon>
    </lineage>
</organism>
<dbReference type="CDD" id="cd00009">
    <property type="entry name" value="AAA"/>
    <property type="match status" value="1"/>
</dbReference>
<dbReference type="AlphaFoldDB" id="A0A2S5GEC2"/>
<evidence type="ECO:0000256" key="1">
    <source>
        <dbReference type="ARBA" id="ARBA00022741"/>
    </source>
</evidence>
<dbReference type="PANTHER" id="PTHR20953">
    <property type="entry name" value="KINASE-RELATED"/>
    <property type="match status" value="1"/>
</dbReference>
<dbReference type="OrthoDB" id="9768243at2"/>
<dbReference type="InterPro" id="IPR003593">
    <property type="entry name" value="AAA+_ATPase"/>
</dbReference>
<feature type="domain" description="AAA+ ATPase" evidence="3">
    <location>
        <begin position="141"/>
        <end position="284"/>
    </location>
</feature>
<evidence type="ECO:0000313" key="4">
    <source>
        <dbReference type="EMBL" id="PPA71380.1"/>
    </source>
</evidence>
<proteinExistence type="predicted"/>
<dbReference type="InterPro" id="IPR027417">
    <property type="entry name" value="P-loop_NTPase"/>
</dbReference>
<evidence type="ECO:0000313" key="5">
    <source>
        <dbReference type="Proteomes" id="UP000239047"/>
    </source>
</evidence>
<dbReference type="GO" id="GO:0005524">
    <property type="term" value="F:ATP binding"/>
    <property type="evidence" value="ECO:0007669"/>
    <property type="project" value="UniProtKB-KW"/>
</dbReference>
<keyword evidence="2" id="KW-0067">ATP-binding</keyword>